<accession>A0AAN9QPI6</accession>
<evidence type="ECO:0000313" key="2">
    <source>
        <dbReference type="EMBL" id="KAK7338718.1"/>
    </source>
</evidence>
<feature type="region of interest" description="Disordered" evidence="1">
    <location>
        <begin position="1"/>
        <end position="24"/>
    </location>
</feature>
<reference evidence="2 3" key="1">
    <citation type="submission" date="2024-01" db="EMBL/GenBank/DDBJ databases">
        <title>The genomes of 5 underutilized Papilionoideae crops provide insights into root nodulation and disease resistanc.</title>
        <authorList>
            <person name="Jiang F."/>
        </authorList>
    </citation>
    <scope>NUCLEOTIDE SEQUENCE [LARGE SCALE GENOMIC DNA]</scope>
    <source>
        <strain evidence="2">LVBAO_FW01</strain>
        <tissue evidence="2">Leaves</tissue>
    </source>
</reference>
<evidence type="ECO:0000256" key="1">
    <source>
        <dbReference type="SAM" id="MobiDB-lite"/>
    </source>
</evidence>
<dbReference type="AlphaFoldDB" id="A0AAN9QPI6"/>
<evidence type="ECO:0000313" key="3">
    <source>
        <dbReference type="Proteomes" id="UP001367508"/>
    </source>
</evidence>
<comment type="caution">
    <text evidence="2">The sequence shown here is derived from an EMBL/GenBank/DDBJ whole genome shotgun (WGS) entry which is preliminary data.</text>
</comment>
<sequence length="144" mass="16484">MTGEGYTNGHADSHSIRARRGTVKRAKKLKKPTNLAMHSYQREILNSALCLEGSILNSGEKVLFCTWFVQGISCSNLFHCLRFPTHKFSSHKWPMKNLKFDPVARAVAYNPPEPRRTVSQKLYELILMAKAIFTIPELNHRYHG</sequence>
<dbReference type="Proteomes" id="UP001367508">
    <property type="component" value="Unassembled WGS sequence"/>
</dbReference>
<proteinExistence type="predicted"/>
<organism evidence="2 3">
    <name type="scientific">Canavalia gladiata</name>
    <name type="common">Sword bean</name>
    <name type="synonym">Dolichos gladiatus</name>
    <dbReference type="NCBI Taxonomy" id="3824"/>
    <lineage>
        <taxon>Eukaryota</taxon>
        <taxon>Viridiplantae</taxon>
        <taxon>Streptophyta</taxon>
        <taxon>Embryophyta</taxon>
        <taxon>Tracheophyta</taxon>
        <taxon>Spermatophyta</taxon>
        <taxon>Magnoliopsida</taxon>
        <taxon>eudicotyledons</taxon>
        <taxon>Gunneridae</taxon>
        <taxon>Pentapetalae</taxon>
        <taxon>rosids</taxon>
        <taxon>fabids</taxon>
        <taxon>Fabales</taxon>
        <taxon>Fabaceae</taxon>
        <taxon>Papilionoideae</taxon>
        <taxon>50 kb inversion clade</taxon>
        <taxon>NPAAA clade</taxon>
        <taxon>indigoferoid/millettioid clade</taxon>
        <taxon>Phaseoleae</taxon>
        <taxon>Canavalia</taxon>
    </lineage>
</organism>
<name>A0AAN9QPI6_CANGL</name>
<keyword evidence="3" id="KW-1185">Reference proteome</keyword>
<dbReference type="EMBL" id="JAYMYQ010000004">
    <property type="protein sequence ID" value="KAK7338718.1"/>
    <property type="molecule type" value="Genomic_DNA"/>
</dbReference>
<protein>
    <submittedName>
        <fullName evidence="2">Uncharacterized protein</fullName>
    </submittedName>
</protein>
<gene>
    <name evidence="2" type="ORF">VNO77_19347</name>
</gene>